<dbReference type="EMBL" id="JAHLFU010000088">
    <property type="protein sequence ID" value="MBU3853116.1"/>
    <property type="molecule type" value="Genomic_DNA"/>
</dbReference>
<reference evidence="1" key="2">
    <citation type="submission" date="2021-04" db="EMBL/GenBank/DDBJ databases">
        <authorList>
            <person name="Gilroy R."/>
        </authorList>
    </citation>
    <scope>NUCLEOTIDE SEQUENCE</scope>
    <source>
        <strain evidence="1">G3-2149</strain>
    </source>
</reference>
<dbReference type="SUPFAM" id="SSF48371">
    <property type="entry name" value="ARM repeat"/>
    <property type="match status" value="1"/>
</dbReference>
<proteinExistence type="predicted"/>
<comment type="caution">
    <text evidence="1">The sequence shown here is derived from an EMBL/GenBank/DDBJ whole genome shotgun (WGS) entry which is preliminary data.</text>
</comment>
<dbReference type="PANTHER" id="PTHR34070">
    <property type="entry name" value="ARMADILLO-TYPE FOLD"/>
    <property type="match status" value="1"/>
</dbReference>
<dbReference type="AlphaFoldDB" id="A0A9E2P1H9"/>
<dbReference type="InterPro" id="IPR014825">
    <property type="entry name" value="DNA_alkylation"/>
</dbReference>
<organism evidence="1 2">
    <name type="scientific">Candidatus Paraprevotella stercoravium</name>
    <dbReference type="NCBI Taxonomy" id="2838725"/>
    <lineage>
        <taxon>Bacteria</taxon>
        <taxon>Pseudomonadati</taxon>
        <taxon>Bacteroidota</taxon>
        <taxon>Bacteroidia</taxon>
        <taxon>Bacteroidales</taxon>
        <taxon>Prevotellaceae</taxon>
        <taxon>Paraprevotella</taxon>
    </lineage>
</organism>
<accession>A0A9E2P1H9</accession>
<sequence>MNSIKLFLEEHAEPKYAVFSASLLNDSIPVMGVRLPCLRKYARELIKNKSWYCLWEEECESVFELTLLKGLTFAEAPMTDVERWEYIDRYIPLITNWSLCDSVCVSLRFVRHQPEEAWNRLRRYWSSEHEFAQRFGIVMLLDHFLTEAYKDRTLAVLAWIRPAGYYAEMAVAWALSVAFVSFPEQVYEILQNGDLQKNVLQMTLRKILESRRVSPLWKERVRVLRNSTVF</sequence>
<gene>
    <name evidence="1" type="ORF">H9789_04755</name>
</gene>
<name>A0A9E2P1H9_9BACT</name>
<dbReference type="PANTHER" id="PTHR34070:SF1">
    <property type="entry name" value="DNA ALKYLATION REPAIR PROTEIN"/>
    <property type="match status" value="1"/>
</dbReference>
<dbReference type="Pfam" id="PF08713">
    <property type="entry name" value="DNA_alkylation"/>
    <property type="match status" value="1"/>
</dbReference>
<evidence type="ECO:0000313" key="1">
    <source>
        <dbReference type="EMBL" id="MBU3853116.1"/>
    </source>
</evidence>
<dbReference type="Proteomes" id="UP000823865">
    <property type="component" value="Unassembled WGS sequence"/>
</dbReference>
<protein>
    <submittedName>
        <fullName evidence="1">DNA alkylation repair protein</fullName>
    </submittedName>
</protein>
<dbReference type="Gene3D" id="1.25.10.90">
    <property type="match status" value="1"/>
</dbReference>
<reference evidence="1" key="1">
    <citation type="journal article" date="2021" name="PeerJ">
        <title>Extensive microbial diversity within the chicken gut microbiome revealed by metagenomics and culture.</title>
        <authorList>
            <person name="Gilroy R."/>
            <person name="Ravi A."/>
            <person name="Getino M."/>
            <person name="Pursley I."/>
            <person name="Horton D.L."/>
            <person name="Alikhan N.F."/>
            <person name="Baker D."/>
            <person name="Gharbi K."/>
            <person name="Hall N."/>
            <person name="Watson M."/>
            <person name="Adriaenssens E.M."/>
            <person name="Foster-Nyarko E."/>
            <person name="Jarju S."/>
            <person name="Secka A."/>
            <person name="Antonio M."/>
            <person name="Oren A."/>
            <person name="Chaudhuri R.R."/>
            <person name="La Ragione R."/>
            <person name="Hildebrand F."/>
            <person name="Pallen M.J."/>
        </authorList>
    </citation>
    <scope>NUCLEOTIDE SEQUENCE</scope>
    <source>
        <strain evidence="1">G3-2149</strain>
    </source>
</reference>
<dbReference type="CDD" id="cd06561">
    <property type="entry name" value="AlkD_like"/>
    <property type="match status" value="1"/>
</dbReference>
<evidence type="ECO:0000313" key="2">
    <source>
        <dbReference type="Proteomes" id="UP000823865"/>
    </source>
</evidence>
<dbReference type="InterPro" id="IPR016024">
    <property type="entry name" value="ARM-type_fold"/>
</dbReference>